<evidence type="ECO:0000313" key="3">
    <source>
        <dbReference type="Proteomes" id="UP000265520"/>
    </source>
</evidence>
<protein>
    <submittedName>
        <fullName evidence="2">Uncharacterized protein</fullName>
    </submittedName>
</protein>
<dbReference type="AlphaFoldDB" id="A0A392N6V5"/>
<evidence type="ECO:0000256" key="1">
    <source>
        <dbReference type="SAM" id="MobiDB-lite"/>
    </source>
</evidence>
<evidence type="ECO:0000313" key="2">
    <source>
        <dbReference type="EMBL" id="MCH94224.1"/>
    </source>
</evidence>
<proteinExistence type="predicted"/>
<organism evidence="2 3">
    <name type="scientific">Trifolium medium</name>
    <dbReference type="NCBI Taxonomy" id="97028"/>
    <lineage>
        <taxon>Eukaryota</taxon>
        <taxon>Viridiplantae</taxon>
        <taxon>Streptophyta</taxon>
        <taxon>Embryophyta</taxon>
        <taxon>Tracheophyta</taxon>
        <taxon>Spermatophyta</taxon>
        <taxon>Magnoliopsida</taxon>
        <taxon>eudicotyledons</taxon>
        <taxon>Gunneridae</taxon>
        <taxon>Pentapetalae</taxon>
        <taxon>rosids</taxon>
        <taxon>fabids</taxon>
        <taxon>Fabales</taxon>
        <taxon>Fabaceae</taxon>
        <taxon>Papilionoideae</taxon>
        <taxon>50 kb inversion clade</taxon>
        <taxon>NPAAA clade</taxon>
        <taxon>Hologalegina</taxon>
        <taxon>IRL clade</taxon>
        <taxon>Trifolieae</taxon>
        <taxon>Trifolium</taxon>
    </lineage>
</organism>
<name>A0A392N6V5_9FABA</name>
<dbReference type="EMBL" id="LXQA010026816">
    <property type="protein sequence ID" value="MCH94224.1"/>
    <property type="molecule type" value="Genomic_DNA"/>
</dbReference>
<accession>A0A392N6V5</accession>
<dbReference type="Proteomes" id="UP000265520">
    <property type="component" value="Unassembled WGS sequence"/>
</dbReference>
<feature type="region of interest" description="Disordered" evidence="1">
    <location>
        <begin position="169"/>
        <end position="188"/>
    </location>
</feature>
<reference evidence="2 3" key="1">
    <citation type="journal article" date="2018" name="Front. Plant Sci.">
        <title>Red Clover (Trifolium pratense) and Zigzag Clover (T. medium) - A Picture of Genomic Similarities and Differences.</title>
        <authorList>
            <person name="Dluhosova J."/>
            <person name="Istvanek J."/>
            <person name="Nedelnik J."/>
            <person name="Repkova J."/>
        </authorList>
    </citation>
    <scope>NUCLEOTIDE SEQUENCE [LARGE SCALE GENOMIC DNA]</scope>
    <source>
        <strain evidence="3">cv. 10/8</strain>
        <tissue evidence="2">Leaf</tissue>
    </source>
</reference>
<keyword evidence="3" id="KW-1185">Reference proteome</keyword>
<comment type="caution">
    <text evidence="2">The sequence shown here is derived from an EMBL/GenBank/DDBJ whole genome shotgun (WGS) entry which is preliminary data.</text>
</comment>
<sequence>MVGSLSNTSKGTTCEDGFTEGRADVEFQRAVEEESLRDMGLPVENICGPAHDVVGGRACYSDEGGCELEGRVIPQILRTRNGDLSLCGPNNSGPPILLPVRVLSQGQSGESIESFGDQQVVSGGAGCNRNVAIEVHLCSKDVTKKKKLSRKNFTDLPLSMLRKLPGSLLGAKRGKNRRGQSKNGGGRRLEIEVAGSDPIFCPDSFEGDGLEVGLPGQPAIEQGTSSVAVAGDSGLRALEEGGGFIVEDVISDGGHKSQNARYHSRSREVSQAKKLIAINEDLGLQFHDGGEVDVDRMVDMEMRDREEANVWVNSSGYQ</sequence>